<gene>
    <name evidence="12" type="ORF">OEZ85_011876</name>
</gene>
<dbReference type="InterPro" id="IPR036457">
    <property type="entry name" value="PPM-type-like_dom_sf"/>
</dbReference>
<organism evidence="12 13">
    <name type="scientific">Tetradesmus obliquus</name>
    <name type="common">Green alga</name>
    <name type="synonym">Acutodesmus obliquus</name>
    <dbReference type="NCBI Taxonomy" id="3088"/>
    <lineage>
        <taxon>Eukaryota</taxon>
        <taxon>Viridiplantae</taxon>
        <taxon>Chlorophyta</taxon>
        <taxon>core chlorophytes</taxon>
        <taxon>Chlorophyceae</taxon>
        <taxon>CS clade</taxon>
        <taxon>Sphaeropleales</taxon>
        <taxon>Scenedesmaceae</taxon>
        <taxon>Tetradesmus</taxon>
    </lineage>
</organism>
<evidence type="ECO:0000256" key="4">
    <source>
        <dbReference type="ARBA" id="ARBA00022723"/>
    </source>
</evidence>
<evidence type="ECO:0000313" key="13">
    <source>
        <dbReference type="Proteomes" id="UP001244341"/>
    </source>
</evidence>
<feature type="domain" description="PPM-type phosphatase" evidence="11">
    <location>
        <begin position="58"/>
        <end position="373"/>
    </location>
</feature>
<keyword evidence="4" id="KW-0479">Metal-binding</keyword>
<sequence length="381" mass="39858">MATVAAHSSAPAGPGSTADANRTMSANIDAKTVTNHSVIKNKHGFSVRTWAGGNGRFWWGLASTQGRRDNMEDAHLVDLHVDDQGTALFGVFDGHAGKEVASYCAQHMREALLGSPSYKTGQLEEGLAEAFLAVEQHMKEPAARHELYCLREGISPEQLRSNPSLASQASNYGMVDGQGCYLGPKAGAAASVAAVRGDRVCVAHVGDSRCVLGDNGRAVALTRDHKASDPEEAKRVVRAGLSVVRNRVATSNSSLAMTRSLGDTKYKAADQPVHKQAVTPVPETSTAPVDMLGGAAAGTPAVQQLGVADFLLLACDGLWDCMSNQQAVTFVSVALERGMSPGDAALALVEEVLDPHSATPASSDNITALCVQFAPMPEVSA</sequence>
<dbReference type="PROSITE" id="PS01032">
    <property type="entry name" value="PPM_1"/>
    <property type="match status" value="1"/>
</dbReference>
<evidence type="ECO:0000256" key="8">
    <source>
        <dbReference type="ARBA" id="ARBA00023211"/>
    </source>
</evidence>
<accession>A0ABY8TTT2</accession>
<feature type="compositionally biased region" description="Low complexity" evidence="10">
    <location>
        <begin position="1"/>
        <end position="20"/>
    </location>
</feature>
<dbReference type="InterPro" id="IPR015655">
    <property type="entry name" value="PP2C"/>
</dbReference>
<comment type="cofactor">
    <cofactor evidence="2">
        <name>Mg(2+)</name>
        <dbReference type="ChEBI" id="CHEBI:18420"/>
    </cofactor>
</comment>
<dbReference type="InterPro" id="IPR001932">
    <property type="entry name" value="PPM-type_phosphatase-like_dom"/>
</dbReference>
<evidence type="ECO:0000256" key="3">
    <source>
        <dbReference type="ARBA" id="ARBA00013081"/>
    </source>
</evidence>
<reference evidence="12 13" key="1">
    <citation type="submission" date="2023-05" db="EMBL/GenBank/DDBJ databases">
        <title>A 100% complete, gapless, phased diploid assembly of the Scenedesmus obliquus UTEX 3031 genome.</title>
        <authorList>
            <person name="Biondi T.C."/>
            <person name="Hanschen E.R."/>
            <person name="Kwon T."/>
            <person name="Eng W."/>
            <person name="Kruse C.P.S."/>
            <person name="Koehler S.I."/>
            <person name="Kunde Y."/>
            <person name="Gleasner C.D."/>
            <person name="You Mak K.T."/>
            <person name="Polle J."/>
            <person name="Hovde B.T."/>
            <person name="Starkenburg S.R."/>
        </authorList>
    </citation>
    <scope>NUCLEOTIDE SEQUENCE [LARGE SCALE GENOMIC DNA]</scope>
    <source>
        <strain evidence="12 13">DOE0152z</strain>
    </source>
</reference>
<comment type="cofactor">
    <cofactor evidence="1">
        <name>Mn(2+)</name>
        <dbReference type="ChEBI" id="CHEBI:29035"/>
    </cofactor>
</comment>
<keyword evidence="8" id="KW-0464">Manganese</keyword>
<dbReference type="EC" id="3.1.3.16" evidence="3"/>
<evidence type="ECO:0000256" key="10">
    <source>
        <dbReference type="SAM" id="MobiDB-lite"/>
    </source>
</evidence>
<dbReference type="Pfam" id="PF00481">
    <property type="entry name" value="PP2C"/>
    <property type="match status" value="2"/>
</dbReference>
<evidence type="ECO:0000256" key="2">
    <source>
        <dbReference type="ARBA" id="ARBA00001946"/>
    </source>
</evidence>
<comment type="similarity">
    <text evidence="9">Belongs to the PP2C family.</text>
</comment>
<keyword evidence="13" id="KW-1185">Reference proteome</keyword>
<dbReference type="PROSITE" id="PS51746">
    <property type="entry name" value="PPM_2"/>
    <property type="match status" value="1"/>
</dbReference>
<name>A0ABY8TTT2_TETOB</name>
<evidence type="ECO:0000259" key="11">
    <source>
        <dbReference type="PROSITE" id="PS51746"/>
    </source>
</evidence>
<evidence type="ECO:0000256" key="7">
    <source>
        <dbReference type="ARBA" id="ARBA00022912"/>
    </source>
</evidence>
<protein>
    <recommendedName>
        <fullName evidence="3">protein-serine/threonine phosphatase</fullName>
        <ecNumber evidence="3">3.1.3.16</ecNumber>
    </recommendedName>
</protein>
<evidence type="ECO:0000313" key="12">
    <source>
        <dbReference type="EMBL" id="WIA11783.1"/>
    </source>
</evidence>
<keyword evidence="5 9" id="KW-0378">Hydrolase</keyword>
<dbReference type="CDD" id="cd00143">
    <property type="entry name" value="PP2Cc"/>
    <property type="match status" value="1"/>
</dbReference>
<dbReference type="SUPFAM" id="SSF81606">
    <property type="entry name" value="PP2C-like"/>
    <property type="match status" value="1"/>
</dbReference>
<proteinExistence type="inferred from homology"/>
<evidence type="ECO:0000256" key="6">
    <source>
        <dbReference type="ARBA" id="ARBA00022842"/>
    </source>
</evidence>
<keyword evidence="6" id="KW-0460">Magnesium</keyword>
<dbReference type="Proteomes" id="UP001244341">
    <property type="component" value="Chromosome 3b"/>
</dbReference>
<dbReference type="EMBL" id="CP126210">
    <property type="protein sequence ID" value="WIA11783.1"/>
    <property type="molecule type" value="Genomic_DNA"/>
</dbReference>
<evidence type="ECO:0000256" key="1">
    <source>
        <dbReference type="ARBA" id="ARBA00001936"/>
    </source>
</evidence>
<dbReference type="InterPro" id="IPR000222">
    <property type="entry name" value="PP2C_BS"/>
</dbReference>
<dbReference type="Gene3D" id="3.60.40.10">
    <property type="entry name" value="PPM-type phosphatase domain"/>
    <property type="match status" value="1"/>
</dbReference>
<dbReference type="SMART" id="SM00332">
    <property type="entry name" value="PP2Cc"/>
    <property type="match status" value="1"/>
</dbReference>
<dbReference type="PANTHER" id="PTHR47992">
    <property type="entry name" value="PROTEIN PHOSPHATASE"/>
    <property type="match status" value="1"/>
</dbReference>
<evidence type="ECO:0000256" key="9">
    <source>
        <dbReference type="RuleBase" id="RU003465"/>
    </source>
</evidence>
<evidence type="ECO:0000256" key="5">
    <source>
        <dbReference type="ARBA" id="ARBA00022801"/>
    </source>
</evidence>
<keyword evidence="7 9" id="KW-0904">Protein phosphatase</keyword>
<feature type="region of interest" description="Disordered" evidence="10">
    <location>
        <begin position="1"/>
        <end position="21"/>
    </location>
</feature>